<dbReference type="STRING" id="880070.Cycma_4689"/>
<proteinExistence type="inferred from homology"/>
<accession>G0J4D5</accession>
<keyword evidence="2 7" id="KW-0813">Transport</keyword>
<dbReference type="eggNOG" id="COG1629">
    <property type="taxonomic scope" value="Bacteria"/>
</dbReference>
<evidence type="ECO:0000256" key="2">
    <source>
        <dbReference type="ARBA" id="ARBA00022448"/>
    </source>
</evidence>
<dbReference type="HOGENOM" id="CLU_004317_0_0_10"/>
<dbReference type="InterPro" id="IPR037066">
    <property type="entry name" value="Plug_dom_sf"/>
</dbReference>
<dbReference type="AlphaFoldDB" id="G0J4D5"/>
<evidence type="ECO:0000259" key="8">
    <source>
        <dbReference type="Pfam" id="PF07715"/>
    </source>
</evidence>
<dbReference type="FunFam" id="2.60.40.1120:FF:000003">
    <property type="entry name" value="Outer membrane protein Omp121"/>
    <property type="match status" value="1"/>
</dbReference>
<evidence type="ECO:0000256" key="7">
    <source>
        <dbReference type="PROSITE-ProRule" id="PRU01360"/>
    </source>
</evidence>
<dbReference type="NCBIfam" id="TIGR04056">
    <property type="entry name" value="OMP_RagA_SusC"/>
    <property type="match status" value="1"/>
</dbReference>
<dbReference type="KEGG" id="cmr:Cycma_4689"/>
<dbReference type="InterPro" id="IPR008969">
    <property type="entry name" value="CarboxyPept-like_regulatory"/>
</dbReference>
<sequence>MTYPLLKAFYSLTTVRVMSLLLVFIFYNSSAESPGDKKLALLFPTSSTVYKAGSSEFDIVITGRVTDQNGNSIPGATVSIPGTSIGTATDIDGNYTLEVPEDATLLFSFIGFLSQEIEVGSKSIINVVLVENQTDLDEVVVIGYGTQKKSDLTGAVMRVDAKTFQNQNVTQLSEMLTGTVAGFNANQGTSASGGSSLEVRGPTSLSAGTSPLIVLDGVIFNGSLQDINPNDIETMDILKDASSAAVFGSRAASGVILITTSKGKSGKPTINFTTQIGIAEVTNNDVRPLNKEEYTDFRRDLLIKENPDSPPYFYNNPNDLPSDISLDQWINYNNNPNADNTIEWLNRLLFFPEETENYLAGTGVNWYDEVMQKGLRQNYDLSLSGGSEKIKYYWSLGSINNEGIITGDDFFTIRSRLNLDAEVTDWLKVGLNSQFSERDESNVQANLGQMLISSPYGSKYEEDGSVKWFPNGYIGAQNPLINHLNQDKSRKIQNLFATLYAELELPYGFSYRVSFQPRYTFLKDLNFWNSETILGGQTRSRGFGTREDSQTFEWMVDNLLKWNKRIGIHNFDVTVLYNVEKFQSWLSYQSGETFNPNQNLSFHGLQFATNHLVNNNDVYSTGDAFMGRLNYTLMDKYLFTGSIRRDGYSAFGQQNPRAVFPAGAFAWKISDESFFNSASVENLKLRLSWGINGNRDIGRYSALARLSQNLYSNGSQVLVGVYNNSLANPGLVWEKTEAFNLGLDLGLWEGKLNASLEVYSMVTEDLLMERNLPQVTGFDNITTNLGELENKGIEFTLNSVNLNTNNFTWKSDFVFSMNRNKIVSLFGDYEEVEVNGEIVEREISDIANQWFIGEALDRVWNYDITGIWQMDEADEAQSYGLSPGDYKAVDVNGDGSYTTLEDKQFIGWTQPRYRLGFRNNFTFLQNFTASIFIRADLGHIGGVSDFLHNSSNLYDRRGMRAIPYWTEANPSSQYGSLTATSGAYGGGYNLYFSRSFVRIQDLSLSYNIPSALLQKMRLDNLRLFGSVRNLYSFDKWENWDPESGGSPMPRVYSMGLNVTF</sequence>
<dbReference type="PROSITE" id="PS52016">
    <property type="entry name" value="TONB_DEPENDENT_REC_3"/>
    <property type="match status" value="1"/>
</dbReference>
<name>G0J4D5_CYCMS</name>
<evidence type="ECO:0000256" key="6">
    <source>
        <dbReference type="ARBA" id="ARBA00023237"/>
    </source>
</evidence>
<dbReference type="InterPro" id="IPR039426">
    <property type="entry name" value="TonB-dep_rcpt-like"/>
</dbReference>
<dbReference type="InterPro" id="IPR023997">
    <property type="entry name" value="TonB-dep_OMP_SusC/RagA_CS"/>
</dbReference>
<dbReference type="Pfam" id="PF13715">
    <property type="entry name" value="CarbopepD_reg_2"/>
    <property type="match status" value="1"/>
</dbReference>
<evidence type="ECO:0000256" key="3">
    <source>
        <dbReference type="ARBA" id="ARBA00022452"/>
    </source>
</evidence>
<dbReference type="Gene3D" id="2.40.170.20">
    <property type="entry name" value="TonB-dependent receptor, beta-barrel domain"/>
    <property type="match status" value="1"/>
</dbReference>
<dbReference type="InterPro" id="IPR036942">
    <property type="entry name" value="Beta-barrel_TonB_sf"/>
</dbReference>
<evidence type="ECO:0000313" key="9">
    <source>
        <dbReference type="EMBL" id="AEL28375.1"/>
    </source>
</evidence>
<comment type="subcellular location">
    <subcellularLocation>
        <location evidence="1 7">Cell outer membrane</location>
        <topology evidence="1 7">Multi-pass membrane protein</topology>
    </subcellularLocation>
</comment>
<evidence type="ECO:0000256" key="1">
    <source>
        <dbReference type="ARBA" id="ARBA00004571"/>
    </source>
</evidence>
<keyword evidence="6 7" id="KW-0998">Cell outer membrane</keyword>
<evidence type="ECO:0000256" key="5">
    <source>
        <dbReference type="ARBA" id="ARBA00023136"/>
    </source>
</evidence>
<dbReference type="OrthoDB" id="9768177at2"/>
<dbReference type="Proteomes" id="UP000001635">
    <property type="component" value="Chromosome"/>
</dbReference>
<keyword evidence="4 7" id="KW-0812">Transmembrane</keyword>
<keyword evidence="9" id="KW-0675">Receptor</keyword>
<dbReference type="InterPro" id="IPR012910">
    <property type="entry name" value="Plug_dom"/>
</dbReference>
<reference evidence="10" key="1">
    <citation type="submission" date="2011-07" db="EMBL/GenBank/DDBJ databases">
        <title>The complete genome of Cyclobacterium marinum DSM 745.</title>
        <authorList>
            <person name="Lucas S."/>
            <person name="Han J."/>
            <person name="Lapidus A."/>
            <person name="Bruce D."/>
            <person name="Goodwin L."/>
            <person name="Pitluck S."/>
            <person name="Peters L."/>
            <person name="Kyrpides N."/>
            <person name="Mavromatis K."/>
            <person name="Ivanova N."/>
            <person name="Ovchinnikova G."/>
            <person name="Chertkov O."/>
            <person name="Detter J.C."/>
            <person name="Tapia R."/>
            <person name="Han C."/>
            <person name="Land M."/>
            <person name="Hauser L."/>
            <person name="Markowitz V."/>
            <person name="Cheng J.-F."/>
            <person name="Hugenholtz P."/>
            <person name="Woyke T."/>
            <person name="Wu D."/>
            <person name="Tindall B."/>
            <person name="Schuetze A."/>
            <person name="Brambilla E."/>
            <person name="Klenk H.-P."/>
            <person name="Eisen J.A."/>
        </authorList>
    </citation>
    <scope>NUCLEOTIDE SEQUENCE [LARGE SCALE GENOMIC DNA]</scope>
    <source>
        <strain evidence="10">ATCC 25205 / DSM 745 / LMG 13164 / NCIMB 1802</strain>
    </source>
</reference>
<organism evidence="9 10">
    <name type="scientific">Cyclobacterium marinum (strain ATCC 25205 / DSM 745 / LMG 13164 / NCIMB 1802)</name>
    <name type="common">Flectobacillus marinus</name>
    <dbReference type="NCBI Taxonomy" id="880070"/>
    <lineage>
        <taxon>Bacteria</taxon>
        <taxon>Pseudomonadati</taxon>
        <taxon>Bacteroidota</taxon>
        <taxon>Cytophagia</taxon>
        <taxon>Cytophagales</taxon>
        <taxon>Cyclobacteriaceae</taxon>
        <taxon>Cyclobacterium</taxon>
    </lineage>
</organism>
<gene>
    <name evidence="9" type="ordered locus">Cycma_4689</name>
</gene>
<dbReference type="Pfam" id="PF07715">
    <property type="entry name" value="Plug"/>
    <property type="match status" value="1"/>
</dbReference>
<feature type="domain" description="TonB-dependent receptor plug" evidence="8">
    <location>
        <begin position="149"/>
        <end position="255"/>
    </location>
</feature>
<keyword evidence="10" id="KW-1185">Reference proteome</keyword>
<comment type="similarity">
    <text evidence="7">Belongs to the TonB-dependent receptor family.</text>
</comment>
<dbReference type="InterPro" id="IPR023996">
    <property type="entry name" value="TonB-dep_OMP_SusC/RagA"/>
</dbReference>
<dbReference type="GO" id="GO:0009279">
    <property type="term" value="C:cell outer membrane"/>
    <property type="evidence" value="ECO:0007669"/>
    <property type="project" value="UniProtKB-SubCell"/>
</dbReference>
<dbReference type="Gene3D" id="2.60.40.1120">
    <property type="entry name" value="Carboxypeptidase-like, regulatory domain"/>
    <property type="match status" value="1"/>
</dbReference>
<keyword evidence="3 7" id="KW-1134">Transmembrane beta strand</keyword>
<evidence type="ECO:0000313" key="10">
    <source>
        <dbReference type="Proteomes" id="UP000001635"/>
    </source>
</evidence>
<protein>
    <submittedName>
        <fullName evidence="9">TonB-dependent receptor</fullName>
    </submittedName>
</protein>
<dbReference type="SUPFAM" id="SSF49464">
    <property type="entry name" value="Carboxypeptidase regulatory domain-like"/>
    <property type="match status" value="1"/>
</dbReference>
<evidence type="ECO:0000256" key="4">
    <source>
        <dbReference type="ARBA" id="ARBA00022692"/>
    </source>
</evidence>
<keyword evidence="5 7" id="KW-0472">Membrane</keyword>
<dbReference type="SUPFAM" id="SSF56935">
    <property type="entry name" value="Porins"/>
    <property type="match status" value="1"/>
</dbReference>
<dbReference type="NCBIfam" id="TIGR04057">
    <property type="entry name" value="SusC_RagA_signa"/>
    <property type="match status" value="1"/>
</dbReference>
<dbReference type="EMBL" id="CP002955">
    <property type="protein sequence ID" value="AEL28375.1"/>
    <property type="molecule type" value="Genomic_DNA"/>
</dbReference>
<dbReference type="Gene3D" id="2.170.130.10">
    <property type="entry name" value="TonB-dependent receptor, plug domain"/>
    <property type="match status" value="1"/>
</dbReference>